<feature type="transmembrane region" description="Helical" evidence="7">
    <location>
        <begin position="73"/>
        <end position="98"/>
    </location>
</feature>
<gene>
    <name evidence="10" type="primary">LOC106808656</name>
</gene>
<keyword evidence="5 7" id="KW-0472">Membrane</keyword>
<evidence type="ECO:0000259" key="8">
    <source>
        <dbReference type="PROSITE" id="PS50262"/>
    </source>
</evidence>
<comment type="subcellular location">
    <subcellularLocation>
        <location evidence="1">Cell membrane</location>
        <topology evidence="1">Multi-pass membrane protein</topology>
    </subcellularLocation>
</comment>
<feature type="transmembrane region" description="Helical" evidence="7">
    <location>
        <begin position="152"/>
        <end position="170"/>
    </location>
</feature>
<dbReference type="Gene3D" id="1.20.1070.10">
    <property type="entry name" value="Rhodopsin 7-helix transmembrane proteins"/>
    <property type="match status" value="3"/>
</dbReference>
<feature type="transmembrane region" description="Helical" evidence="7">
    <location>
        <begin position="176"/>
        <end position="200"/>
    </location>
</feature>
<evidence type="ECO:0000313" key="10">
    <source>
        <dbReference type="RefSeq" id="XP_014666951.1"/>
    </source>
</evidence>
<evidence type="ECO:0000256" key="4">
    <source>
        <dbReference type="ARBA" id="ARBA00022989"/>
    </source>
</evidence>
<feature type="transmembrane region" description="Helical" evidence="7">
    <location>
        <begin position="290"/>
        <end position="316"/>
    </location>
</feature>
<evidence type="ECO:0000256" key="7">
    <source>
        <dbReference type="SAM" id="Phobius"/>
    </source>
</evidence>
<proteinExistence type="predicted"/>
<keyword evidence="9" id="KW-1185">Reference proteome</keyword>
<dbReference type="PANTHER" id="PTHR24241">
    <property type="entry name" value="NEUROPEPTIDE RECEPTOR-RELATED G-PROTEIN COUPLED RECEPTOR"/>
    <property type="match status" value="1"/>
</dbReference>
<sequence>MATNATLRAFATTLTPTTLTTPTDDENVPTLDAVDIVKMSVLLAMAAVAVVGNVLTLCVIYSTRARHSTIVVLIAHLCVADLLVTVFCMVVDAAWSYTVAWNGGDASCKIVKFLQVFGLYASTYVLVLIAVDRAHAIMAPMARIKAPMRLRIMLTIVWLGSALLAVPQAKRSSLRLSLVIVIAFVVCWAPYYVIMIGYVFGLGFVRDNEHVVYGVVFAFGMAESAVNPIIYGAFHLARSRRRSAQRSAFATSSRRTTIFLFRRKRAPFESVEFYQCVTHGSYTAPWQERLYSAGSLIMLFLVPLVVIIVCYALIFYTIRAKTRESGDGSGGDPHGNGEE</sequence>
<dbReference type="Pfam" id="PF00001">
    <property type="entry name" value="7tm_1"/>
    <property type="match status" value="2"/>
</dbReference>
<evidence type="ECO:0000256" key="6">
    <source>
        <dbReference type="ARBA" id="ARBA00023170"/>
    </source>
</evidence>
<evidence type="ECO:0000256" key="1">
    <source>
        <dbReference type="ARBA" id="ARBA00004651"/>
    </source>
</evidence>
<keyword evidence="4 7" id="KW-1133">Transmembrane helix</keyword>
<accession>A0ABM1E430</accession>
<evidence type="ECO:0000256" key="2">
    <source>
        <dbReference type="ARBA" id="ARBA00022475"/>
    </source>
</evidence>
<dbReference type="PRINTS" id="PR00237">
    <property type="entry name" value="GPCRRHODOPSN"/>
</dbReference>
<dbReference type="PANTHER" id="PTHR24241:SF59">
    <property type="entry name" value="ADIPOKINETIC HORMONE RECEPTOR, ISOFORM C"/>
    <property type="match status" value="1"/>
</dbReference>
<dbReference type="PROSITE" id="PS50262">
    <property type="entry name" value="G_PROTEIN_RECEP_F1_2"/>
    <property type="match status" value="1"/>
</dbReference>
<protein>
    <submittedName>
        <fullName evidence="10">Gonadotropin-releasing hormone receptor-like</fullName>
    </submittedName>
</protein>
<dbReference type="GeneID" id="106808656"/>
<feature type="transmembrane region" description="Helical" evidence="7">
    <location>
        <begin position="212"/>
        <end position="234"/>
    </location>
</feature>
<dbReference type="RefSeq" id="XP_014666951.1">
    <property type="nucleotide sequence ID" value="XM_014811465.1"/>
</dbReference>
<evidence type="ECO:0000313" key="9">
    <source>
        <dbReference type="Proteomes" id="UP000695022"/>
    </source>
</evidence>
<keyword evidence="3 7" id="KW-0812">Transmembrane</keyword>
<keyword evidence="6" id="KW-0675">Receptor</keyword>
<dbReference type="SUPFAM" id="SSF81321">
    <property type="entry name" value="Family A G protein-coupled receptor-like"/>
    <property type="match status" value="2"/>
</dbReference>
<name>A0ABM1E430_PRICU</name>
<feature type="domain" description="G-protein coupled receptors family 1 profile" evidence="8">
    <location>
        <begin position="52"/>
        <end position="339"/>
    </location>
</feature>
<feature type="transmembrane region" description="Helical" evidence="7">
    <location>
        <begin position="110"/>
        <end position="131"/>
    </location>
</feature>
<organism evidence="9 10">
    <name type="scientific">Priapulus caudatus</name>
    <name type="common">Priapulid worm</name>
    <dbReference type="NCBI Taxonomy" id="37621"/>
    <lineage>
        <taxon>Eukaryota</taxon>
        <taxon>Metazoa</taxon>
        <taxon>Ecdysozoa</taxon>
        <taxon>Scalidophora</taxon>
        <taxon>Priapulida</taxon>
        <taxon>Priapulimorpha</taxon>
        <taxon>Priapulimorphida</taxon>
        <taxon>Priapulidae</taxon>
        <taxon>Priapulus</taxon>
    </lineage>
</organism>
<dbReference type="InterPro" id="IPR000276">
    <property type="entry name" value="GPCR_Rhodpsn"/>
</dbReference>
<keyword evidence="2" id="KW-1003">Cell membrane</keyword>
<reference evidence="10" key="1">
    <citation type="submission" date="2025-08" db="UniProtKB">
        <authorList>
            <consortium name="RefSeq"/>
        </authorList>
    </citation>
    <scope>IDENTIFICATION</scope>
</reference>
<evidence type="ECO:0000256" key="5">
    <source>
        <dbReference type="ARBA" id="ARBA00023136"/>
    </source>
</evidence>
<dbReference type="InterPro" id="IPR017452">
    <property type="entry name" value="GPCR_Rhodpsn_7TM"/>
</dbReference>
<evidence type="ECO:0000256" key="3">
    <source>
        <dbReference type="ARBA" id="ARBA00022692"/>
    </source>
</evidence>
<dbReference type="Proteomes" id="UP000695022">
    <property type="component" value="Unplaced"/>
</dbReference>
<feature type="transmembrane region" description="Helical" evidence="7">
    <location>
        <begin position="41"/>
        <end position="61"/>
    </location>
</feature>